<dbReference type="Gene3D" id="2.40.128.20">
    <property type="match status" value="1"/>
</dbReference>
<gene>
    <name evidence="2" type="ORF">GSY63_07150</name>
</gene>
<dbReference type="InterPro" id="IPR012674">
    <property type="entry name" value="Calycin"/>
</dbReference>
<name>A0A966DTA6_9SPHI</name>
<reference evidence="2" key="2">
    <citation type="submission" date="2020-10" db="EMBL/GenBank/DDBJ databases">
        <title>Mucilaginibacter sp. nov., isolated from soil.</title>
        <authorList>
            <person name="Jeon C.O."/>
        </authorList>
    </citation>
    <scope>NUCLEOTIDE SEQUENCE</scope>
    <source>
        <strain evidence="2">R11</strain>
    </source>
</reference>
<dbReference type="InterPro" id="IPR000566">
    <property type="entry name" value="Lipocln_cytosolic_FA-bd_dom"/>
</dbReference>
<evidence type="ECO:0000313" key="3">
    <source>
        <dbReference type="Proteomes" id="UP000638732"/>
    </source>
</evidence>
<dbReference type="SUPFAM" id="SSF50814">
    <property type="entry name" value="Lipocalins"/>
    <property type="match status" value="1"/>
</dbReference>
<keyword evidence="3" id="KW-1185">Reference proteome</keyword>
<sequence length="65" mass="7901">MPIYLNYNILDIDDDYQYALVSGRAWGYLWLLSRESSMPEQMRQRFLQKAIGLDFEISKLEWMDY</sequence>
<accession>A0A966DTA6</accession>
<reference evidence="2" key="1">
    <citation type="submission" date="2020-01" db="EMBL/GenBank/DDBJ databases">
        <authorList>
            <person name="Seo Y.L."/>
        </authorList>
    </citation>
    <scope>NUCLEOTIDE SEQUENCE</scope>
    <source>
        <strain evidence="2">R11</strain>
    </source>
</reference>
<dbReference type="EMBL" id="WWEO01000040">
    <property type="protein sequence ID" value="NCD69127.1"/>
    <property type="molecule type" value="Genomic_DNA"/>
</dbReference>
<organism evidence="2 3">
    <name type="scientific">Mucilaginibacter agri</name>
    <dbReference type="NCBI Taxonomy" id="2695265"/>
    <lineage>
        <taxon>Bacteria</taxon>
        <taxon>Pseudomonadati</taxon>
        <taxon>Bacteroidota</taxon>
        <taxon>Sphingobacteriia</taxon>
        <taxon>Sphingobacteriales</taxon>
        <taxon>Sphingobacteriaceae</taxon>
        <taxon>Mucilaginibacter</taxon>
    </lineage>
</organism>
<evidence type="ECO:0000313" key="2">
    <source>
        <dbReference type="EMBL" id="NCD69127.1"/>
    </source>
</evidence>
<dbReference type="Pfam" id="PF08212">
    <property type="entry name" value="Lipocalin_2"/>
    <property type="match status" value="1"/>
</dbReference>
<protein>
    <recommendedName>
        <fullName evidence="1">Lipocalin/cytosolic fatty-acid binding domain-containing protein</fullName>
    </recommendedName>
</protein>
<evidence type="ECO:0000259" key="1">
    <source>
        <dbReference type="Pfam" id="PF08212"/>
    </source>
</evidence>
<feature type="domain" description="Lipocalin/cytosolic fatty-acid binding" evidence="1">
    <location>
        <begin position="2"/>
        <end position="63"/>
    </location>
</feature>
<comment type="caution">
    <text evidence="2">The sequence shown here is derived from an EMBL/GenBank/DDBJ whole genome shotgun (WGS) entry which is preliminary data.</text>
</comment>
<dbReference type="Proteomes" id="UP000638732">
    <property type="component" value="Unassembled WGS sequence"/>
</dbReference>
<dbReference type="AlphaFoldDB" id="A0A966DTA6"/>
<proteinExistence type="predicted"/>